<reference evidence="1 2" key="1">
    <citation type="submission" date="2019-07" db="EMBL/GenBank/DDBJ databases">
        <authorList>
            <person name="Kim J."/>
        </authorList>
    </citation>
    <scope>NUCLEOTIDE SEQUENCE [LARGE SCALE GENOMIC DNA]</scope>
    <source>
        <strain evidence="1 2">N4</strain>
    </source>
</reference>
<organism evidence="1 2">
    <name type="scientific">Paenibacillus agilis</name>
    <dbReference type="NCBI Taxonomy" id="3020863"/>
    <lineage>
        <taxon>Bacteria</taxon>
        <taxon>Bacillati</taxon>
        <taxon>Bacillota</taxon>
        <taxon>Bacilli</taxon>
        <taxon>Bacillales</taxon>
        <taxon>Paenibacillaceae</taxon>
        <taxon>Paenibacillus</taxon>
    </lineage>
</organism>
<sequence length="66" mass="7230">MNESRILKGLLWIVQESGGLGPGQLGSWLGELQKAGYIDTELRPVEGCQLPFWIATEDGKGKLCNK</sequence>
<dbReference type="EMBL" id="VNJK01000001">
    <property type="protein sequence ID" value="TVX92272.1"/>
    <property type="molecule type" value="Genomic_DNA"/>
</dbReference>
<evidence type="ECO:0000313" key="2">
    <source>
        <dbReference type="Proteomes" id="UP000318102"/>
    </source>
</evidence>
<dbReference type="AlphaFoldDB" id="A0A559IXB9"/>
<evidence type="ECO:0000313" key="1">
    <source>
        <dbReference type="EMBL" id="TVX92272.1"/>
    </source>
</evidence>
<gene>
    <name evidence="1" type="ORF">FPZ44_03855</name>
</gene>
<dbReference type="RefSeq" id="WP_144987573.1">
    <property type="nucleotide sequence ID" value="NZ_VNJK01000001.1"/>
</dbReference>
<comment type="caution">
    <text evidence="1">The sequence shown here is derived from an EMBL/GenBank/DDBJ whole genome shotgun (WGS) entry which is preliminary data.</text>
</comment>
<dbReference type="Proteomes" id="UP000318102">
    <property type="component" value="Unassembled WGS sequence"/>
</dbReference>
<proteinExistence type="predicted"/>
<name>A0A559IXB9_9BACL</name>
<accession>A0A559IXB9</accession>
<keyword evidence="2" id="KW-1185">Reference proteome</keyword>
<protein>
    <submittedName>
        <fullName evidence="1">Uncharacterized protein</fullName>
    </submittedName>
</protein>